<name>A0ABU6V883_9FABA</name>
<dbReference type="EMBL" id="JASCZI010151125">
    <property type="protein sequence ID" value="MED6169831.1"/>
    <property type="molecule type" value="Genomic_DNA"/>
</dbReference>
<accession>A0ABU6V883</accession>
<sequence>MHPTKAPGPDGLPALFYQKQILALPIDLQAQDDKFYWNPNRNGEFEMKSAYRLIRSQPQGEAQNTDDIQD</sequence>
<gene>
    <name evidence="1" type="ORF">PIB30_024949</name>
</gene>
<proteinExistence type="predicted"/>
<reference evidence="1 2" key="1">
    <citation type="journal article" date="2023" name="Plants (Basel)">
        <title>Bridging the Gap: Combining Genomics and Transcriptomics Approaches to Understand Stylosanthes scabra, an Orphan Legume from the Brazilian Caatinga.</title>
        <authorList>
            <person name="Ferreira-Neto J.R.C."/>
            <person name="da Silva M.D."/>
            <person name="Binneck E."/>
            <person name="de Melo N.F."/>
            <person name="da Silva R.H."/>
            <person name="de Melo A.L.T.M."/>
            <person name="Pandolfi V."/>
            <person name="Bustamante F.O."/>
            <person name="Brasileiro-Vidal A.C."/>
            <person name="Benko-Iseppon A.M."/>
        </authorList>
    </citation>
    <scope>NUCLEOTIDE SEQUENCE [LARGE SCALE GENOMIC DNA]</scope>
    <source>
        <tissue evidence="1">Leaves</tissue>
    </source>
</reference>
<dbReference type="Proteomes" id="UP001341840">
    <property type="component" value="Unassembled WGS sequence"/>
</dbReference>
<evidence type="ECO:0000313" key="1">
    <source>
        <dbReference type="EMBL" id="MED6169831.1"/>
    </source>
</evidence>
<evidence type="ECO:0000313" key="2">
    <source>
        <dbReference type="Proteomes" id="UP001341840"/>
    </source>
</evidence>
<comment type="caution">
    <text evidence="1">The sequence shown here is derived from an EMBL/GenBank/DDBJ whole genome shotgun (WGS) entry which is preliminary data.</text>
</comment>
<organism evidence="1 2">
    <name type="scientific">Stylosanthes scabra</name>
    <dbReference type="NCBI Taxonomy" id="79078"/>
    <lineage>
        <taxon>Eukaryota</taxon>
        <taxon>Viridiplantae</taxon>
        <taxon>Streptophyta</taxon>
        <taxon>Embryophyta</taxon>
        <taxon>Tracheophyta</taxon>
        <taxon>Spermatophyta</taxon>
        <taxon>Magnoliopsida</taxon>
        <taxon>eudicotyledons</taxon>
        <taxon>Gunneridae</taxon>
        <taxon>Pentapetalae</taxon>
        <taxon>rosids</taxon>
        <taxon>fabids</taxon>
        <taxon>Fabales</taxon>
        <taxon>Fabaceae</taxon>
        <taxon>Papilionoideae</taxon>
        <taxon>50 kb inversion clade</taxon>
        <taxon>dalbergioids sensu lato</taxon>
        <taxon>Dalbergieae</taxon>
        <taxon>Pterocarpus clade</taxon>
        <taxon>Stylosanthes</taxon>
    </lineage>
</organism>
<protein>
    <submittedName>
        <fullName evidence="1">Uncharacterized protein</fullName>
    </submittedName>
</protein>
<keyword evidence="2" id="KW-1185">Reference proteome</keyword>